<feature type="transmembrane region" description="Helical" evidence="14">
    <location>
        <begin position="155"/>
        <end position="180"/>
    </location>
</feature>
<keyword evidence="6" id="KW-0808">Transferase</keyword>
<keyword evidence="12" id="KW-0902">Two-component regulatory system</keyword>
<dbReference type="SUPFAM" id="SSF55874">
    <property type="entry name" value="ATPase domain of HSP90 chaperone/DNA topoisomerase II/histidine kinase"/>
    <property type="match status" value="1"/>
</dbReference>
<dbReference type="PROSITE" id="PS50109">
    <property type="entry name" value="HIS_KIN"/>
    <property type="match status" value="1"/>
</dbReference>
<dbReference type="SUPFAM" id="SSF47384">
    <property type="entry name" value="Homodimeric domain of signal transducing histidine kinase"/>
    <property type="match status" value="1"/>
</dbReference>
<protein>
    <recommendedName>
        <fullName evidence="3">histidine kinase</fullName>
        <ecNumber evidence="3">2.7.13.3</ecNumber>
    </recommendedName>
</protein>
<reference evidence="17 18" key="1">
    <citation type="submission" date="2018-06" db="EMBL/GenBank/DDBJ databases">
        <title>Genomic Encyclopedia of Archaeal and Bacterial Type Strains, Phase II (KMG-II): from individual species to whole genera.</title>
        <authorList>
            <person name="Goeker M."/>
        </authorList>
    </citation>
    <scope>NUCLEOTIDE SEQUENCE [LARGE SCALE GENOMIC DNA]</scope>
    <source>
        <strain evidence="17 18">DSM 23241</strain>
    </source>
</reference>
<keyword evidence="10" id="KW-0067">ATP-binding</keyword>
<evidence type="ECO:0000256" key="13">
    <source>
        <dbReference type="ARBA" id="ARBA00023136"/>
    </source>
</evidence>
<evidence type="ECO:0000256" key="9">
    <source>
        <dbReference type="ARBA" id="ARBA00022777"/>
    </source>
</evidence>
<dbReference type="Proteomes" id="UP000249720">
    <property type="component" value="Unassembled WGS sequence"/>
</dbReference>
<dbReference type="PROSITE" id="PS50885">
    <property type="entry name" value="HAMP"/>
    <property type="match status" value="1"/>
</dbReference>
<dbReference type="InterPro" id="IPR005467">
    <property type="entry name" value="His_kinase_dom"/>
</dbReference>
<evidence type="ECO:0000313" key="18">
    <source>
        <dbReference type="Proteomes" id="UP000249720"/>
    </source>
</evidence>
<evidence type="ECO:0000313" key="17">
    <source>
        <dbReference type="EMBL" id="PZX63490.1"/>
    </source>
</evidence>
<dbReference type="InterPro" id="IPR003661">
    <property type="entry name" value="HisK_dim/P_dom"/>
</dbReference>
<dbReference type="CDD" id="cd00075">
    <property type="entry name" value="HATPase"/>
    <property type="match status" value="1"/>
</dbReference>
<sequence length="454" mass="52394">MSLRLRFALLFTIFVAIVLLISSLTIYFLYYSYRQADFYDLVKSEGLEFYDYETQISTVKNRIPTQKLQMLHETILWDEALFLLDSSGKIIDKIPDTVNYHFTTSFLAHIKKVGEHHYQENQRQFVAMYMPQTKHYIIASGVDLVGMNKLTDLRIILTIVFLGGLLLTAFFSFLFVNGALKPLRLLSVQMKYTTEQNLNKRLPERKTHDELWQISQNFNEMLSRLNTAFENQKSFVHHASHELRTPLASMLSQTESALNKKLTEQEYKQVLQSLKEDELNIIELTNSLLLLAQYEKMAEQKEWPAIRADEVIYESMATVQKMIPEASIMFQFSSLPDDEKEILIKGNEGLLKVAIINLIKNAINYSTDKKVQITLVPEKQNMKIKFENTGTVLSSEEANKLIVPFFRGANVQKVKGYGLGLSIVHRILQLHKGQLTYEAINNNLNCFTIVLPKN</sequence>
<dbReference type="GO" id="GO:0005886">
    <property type="term" value="C:plasma membrane"/>
    <property type="evidence" value="ECO:0007669"/>
    <property type="project" value="UniProtKB-SubCell"/>
</dbReference>
<accession>A0A2W7RYH3</accession>
<dbReference type="InterPro" id="IPR036097">
    <property type="entry name" value="HisK_dim/P_sf"/>
</dbReference>
<dbReference type="InterPro" id="IPR003660">
    <property type="entry name" value="HAMP_dom"/>
</dbReference>
<dbReference type="EC" id="2.7.13.3" evidence="3"/>
<dbReference type="Gene3D" id="3.30.565.10">
    <property type="entry name" value="Histidine kinase-like ATPase, C-terminal domain"/>
    <property type="match status" value="1"/>
</dbReference>
<evidence type="ECO:0000256" key="4">
    <source>
        <dbReference type="ARBA" id="ARBA00022475"/>
    </source>
</evidence>
<dbReference type="InterPro" id="IPR050398">
    <property type="entry name" value="HssS/ArlS-like"/>
</dbReference>
<keyword evidence="5" id="KW-0597">Phosphoprotein</keyword>
<dbReference type="AlphaFoldDB" id="A0A2W7RYH3"/>
<gene>
    <name evidence="17" type="ORF">LX80_01134</name>
</gene>
<keyword evidence="8" id="KW-0547">Nucleotide-binding</keyword>
<dbReference type="CDD" id="cd06225">
    <property type="entry name" value="HAMP"/>
    <property type="match status" value="1"/>
</dbReference>
<dbReference type="Pfam" id="PF02518">
    <property type="entry name" value="HATPase_c"/>
    <property type="match status" value="1"/>
</dbReference>
<evidence type="ECO:0000256" key="10">
    <source>
        <dbReference type="ARBA" id="ARBA00022840"/>
    </source>
</evidence>
<evidence type="ECO:0000256" key="6">
    <source>
        <dbReference type="ARBA" id="ARBA00022679"/>
    </source>
</evidence>
<keyword evidence="4" id="KW-1003">Cell membrane</keyword>
<evidence type="ECO:0000256" key="8">
    <source>
        <dbReference type="ARBA" id="ARBA00022741"/>
    </source>
</evidence>
<dbReference type="SMART" id="SM00388">
    <property type="entry name" value="HisKA"/>
    <property type="match status" value="1"/>
</dbReference>
<evidence type="ECO:0000256" key="14">
    <source>
        <dbReference type="SAM" id="Phobius"/>
    </source>
</evidence>
<keyword evidence="7 14" id="KW-0812">Transmembrane</keyword>
<dbReference type="InterPro" id="IPR036890">
    <property type="entry name" value="HATPase_C_sf"/>
</dbReference>
<keyword evidence="13 14" id="KW-0472">Membrane</keyword>
<feature type="domain" description="HAMP" evidence="16">
    <location>
        <begin position="177"/>
        <end position="230"/>
    </location>
</feature>
<keyword evidence="11 14" id="KW-1133">Transmembrane helix</keyword>
<evidence type="ECO:0000256" key="5">
    <source>
        <dbReference type="ARBA" id="ARBA00022553"/>
    </source>
</evidence>
<evidence type="ECO:0000256" key="2">
    <source>
        <dbReference type="ARBA" id="ARBA00004651"/>
    </source>
</evidence>
<evidence type="ECO:0000256" key="3">
    <source>
        <dbReference type="ARBA" id="ARBA00012438"/>
    </source>
</evidence>
<dbReference type="InterPro" id="IPR003594">
    <property type="entry name" value="HATPase_dom"/>
</dbReference>
<dbReference type="Pfam" id="PF00672">
    <property type="entry name" value="HAMP"/>
    <property type="match status" value="1"/>
</dbReference>
<evidence type="ECO:0000256" key="12">
    <source>
        <dbReference type="ARBA" id="ARBA00023012"/>
    </source>
</evidence>
<dbReference type="GO" id="GO:0005524">
    <property type="term" value="F:ATP binding"/>
    <property type="evidence" value="ECO:0007669"/>
    <property type="project" value="UniProtKB-KW"/>
</dbReference>
<dbReference type="PANTHER" id="PTHR45528:SF1">
    <property type="entry name" value="SENSOR HISTIDINE KINASE CPXA"/>
    <property type="match status" value="1"/>
</dbReference>
<feature type="domain" description="Histidine kinase" evidence="15">
    <location>
        <begin position="238"/>
        <end position="454"/>
    </location>
</feature>
<evidence type="ECO:0000259" key="15">
    <source>
        <dbReference type="PROSITE" id="PS50109"/>
    </source>
</evidence>
<evidence type="ECO:0000256" key="11">
    <source>
        <dbReference type="ARBA" id="ARBA00022989"/>
    </source>
</evidence>
<dbReference type="GO" id="GO:0000155">
    <property type="term" value="F:phosphorelay sensor kinase activity"/>
    <property type="evidence" value="ECO:0007669"/>
    <property type="project" value="InterPro"/>
</dbReference>
<dbReference type="SMART" id="SM00304">
    <property type="entry name" value="HAMP"/>
    <property type="match status" value="1"/>
</dbReference>
<dbReference type="PANTHER" id="PTHR45528">
    <property type="entry name" value="SENSOR HISTIDINE KINASE CPXA"/>
    <property type="match status" value="1"/>
</dbReference>
<dbReference type="Pfam" id="PF00512">
    <property type="entry name" value="HisKA"/>
    <property type="match status" value="1"/>
</dbReference>
<evidence type="ECO:0000256" key="1">
    <source>
        <dbReference type="ARBA" id="ARBA00000085"/>
    </source>
</evidence>
<dbReference type="Gene3D" id="1.10.287.130">
    <property type="match status" value="1"/>
</dbReference>
<feature type="transmembrane region" description="Helical" evidence="14">
    <location>
        <begin position="7"/>
        <end position="30"/>
    </location>
</feature>
<dbReference type="Gene3D" id="6.10.340.10">
    <property type="match status" value="1"/>
</dbReference>
<comment type="subcellular location">
    <subcellularLocation>
        <location evidence="2">Cell membrane</location>
        <topology evidence="2">Multi-pass membrane protein</topology>
    </subcellularLocation>
</comment>
<dbReference type="EMBL" id="QKZV01000003">
    <property type="protein sequence ID" value="PZX63490.1"/>
    <property type="molecule type" value="Genomic_DNA"/>
</dbReference>
<name>A0A2W7RYH3_9BACT</name>
<evidence type="ECO:0000256" key="7">
    <source>
        <dbReference type="ARBA" id="ARBA00022692"/>
    </source>
</evidence>
<dbReference type="CDD" id="cd00082">
    <property type="entry name" value="HisKA"/>
    <property type="match status" value="1"/>
</dbReference>
<dbReference type="RefSeq" id="WP_111294153.1">
    <property type="nucleotide sequence ID" value="NZ_QKZV01000003.1"/>
</dbReference>
<evidence type="ECO:0000259" key="16">
    <source>
        <dbReference type="PROSITE" id="PS50885"/>
    </source>
</evidence>
<organism evidence="17 18">
    <name type="scientific">Hydrotalea sandarakina</name>
    <dbReference type="NCBI Taxonomy" id="1004304"/>
    <lineage>
        <taxon>Bacteria</taxon>
        <taxon>Pseudomonadati</taxon>
        <taxon>Bacteroidota</taxon>
        <taxon>Chitinophagia</taxon>
        <taxon>Chitinophagales</taxon>
        <taxon>Chitinophagaceae</taxon>
        <taxon>Hydrotalea</taxon>
    </lineage>
</organism>
<keyword evidence="9 17" id="KW-0418">Kinase</keyword>
<dbReference type="SUPFAM" id="SSF158472">
    <property type="entry name" value="HAMP domain-like"/>
    <property type="match status" value="1"/>
</dbReference>
<dbReference type="SMART" id="SM00387">
    <property type="entry name" value="HATPase_c"/>
    <property type="match status" value="1"/>
</dbReference>
<dbReference type="OrthoDB" id="594725at2"/>
<comment type="catalytic activity">
    <reaction evidence="1">
        <text>ATP + protein L-histidine = ADP + protein N-phospho-L-histidine.</text>
        <dbReference type="EC" id="2.7.13.3"/>
    </reaction>
</comment>
<keyword evidence="18" id="KW-1185">Reference proteome</keyword>
<proteinExistence type="predicted"/>
<comment type="caution">
    <text evidence="17">The sequence shown here is derived from an EMBL/GenBank/DDBJ whole genome shotgun (WGS) entry which is preliminary data.</text>
</comment>